<reference evidence="1 2" key="1">
    <citation type="submission" date="2019-07" db="EMBL/GenBank/DDBJ databases">
        <title>Sphingomonas alkalisoli sp. nov., isolated from rhizosphere soil of Suaedae salsa.</title>
        <authorList>
            <person name="Zhang H."/>
            <person name="Xu L."/>
            <person name="Zhang J.-X."/>
            <person name="Sun J.-Q."/>
        </authorList>
    </citation>
    <scope>NUCLEOTIDE SEQUENCE [LARGE SCALE GENOMIC DNA]</scope>
    <source>
        <strain evidence="1 2">XS-10</strain>
    </source>
</reference>
<dbReference type="EMBL" id="CP042239">
    <property type="protein sequence ID" value="QDX26007.1"/>
    <property type="molecule type" value="Genomic_DNA"/>
</dbReference>
<protein>
    <submittedName>
        <fullName evidence="1">Uncharacterized protein</fullName>
    </submittedName>
</protein>
<dbReference type="AlphaFoldDB" id="A0A518REW5"/>
<sequence>MALSACGPTAKEPTLLEQEAAQENRVASLSGLDRVFEVPGAAIDAANLFDFQVGPYAPAQGSPAFRAIGKPVLIYGESRETGNLASFVATGSTAEQIDAVTFTLTIKDDRELDLTLRRFARVVRGYLKRFEIDGAQVEAAVEANDAAKGQLPEGIWELSRTPAKGNPDQLIVTFTRPGATRQSS</sequence>
<keyword evidence="2" id="KW-1185">Reference proteome</keyword>
<name>A0A518REW5_9SPHN</name>
<gene>
    <name evidence="1" type="ORF">FPZ54_08210</name>
</gene>
<accession>A0A518REW5</accession>
<dbReference type="KEGG" id="ssua:FPZ54_08210"/>
<evidence type="ECO:0000313" key="2">
    <source>
        <dbReference type="Proteomes" id="UP000318055"/>
    </source>
</evidence>
<organism evidence="1 2">
    <name type="scientific">Sphingomonas suaedae</name>
    <dbReference type="NCBI Taxonomy" id="2599297"/>
    <lineage>
        <taxon>Bacteria</taxon>
        <taxon>Pseudomonadati</taxon>
        <taxon>Pseudomonadota</taxon>
        <taxon>Alphaproteobacteria</taxon>
        <taxon>Sphingomonadales</taxon>
        <taxon>Sphingomonadaceae</taxon>
        <taxon>Sphingomonas</taxon>
    </lineage>
</organism>
<proteinExistence type="predicted"/>
<evidence type="ECO:0000313" key="1">
    <source>
        <dbReference type="EMBL" id="QDX26007.1"/>
    </source>
</evidence>
<dbReference type="Proteomes" id="UP000318055">
    <property type="component" value="Chromosome"/>
</dbReference>